<evidence type="ECO:0000313" key="2">
    <source>
        <dbReference type="EMBL" id="ACN30872.1"/>
    </source>
</evidence>
<protein>
    <submittedName>
        <fullName evidence="2">Uncharacterized protein</fullName>
    </submittedName>
</protein>
<sequence>MEQNKISWAFNLFKTSRKAERTLPTDSWETTEPGNSSFQRNKPRGVGGTDTGPAMLDRLIGDGELSKVVADHLRLDLNLVEGLAVVDTNNASNHLRDNDHVTEMCLDWLWFLTSRSIFFRLAQLLDERHGLPLQTPLEPSPGARGEELDEVVRGHVEKRI</sequence>
<proteinExistence type="evidence at transcript level"/>
<evidence type="ECO:0000256" key="1">
    <source>
        <dbReference type="SAM" id="MobiDB-lite"/>
    </source>
</evidence>
<reference evidence="2" key="1">
    <citation type="journal article" date="2009" name="PLoS Genet.">
        <title>Sequencing, mapping, and analysis of 27,455 maize full-length cDNAs.</title>
        <authorList>
            <person name="Soderlund C."/>
            <person name="Descour A."/>
            <person name="Kudrna D."/>
            <person name="Bomhoff M."/>
            <person name="Boyd L."/>
            <person name="Currie J."/>
            <person name="Angelova A."/>
            <person name="Collura K."/>
            <person name="Wissotski M."/>
            <person name="Ashley E."/>
            <person name="Morrow D."/>
            <person name="Fernandes J."/>
            <person name="Walbot V."/>
            <person name="Yu Y."/>
        </authorList>
    </citation>
    <scope>NUCLEOTIDE SEQUENCE</scope>
    <source>
        <strain evidence="2">B73</strain>
    </source>
</reference>
<accession>C0P9M7</accession>
<feature type="region of interest" description="Disordered" evidence="1">
    <location>
        <begin position="21"/>
        <end position="51"/>
    </location>
</feature>
<dbReference type="AlphaFoldDB" id="C0P9M7"/>
<dbReference type="EMBL" id="BT064996">
    <property type="protein sequence ID" value="ACN30872.1"/>
    <property type="molecule type" value="mRNA"/>
</dbReference>
<feature type="compositionally biased region" description="Polar residues" evidence="1">
    <location>
        <begin position="24"/>
        <end position="40"/>
    </location>
</feature>
<organism evidence="2">
    <name type="scientific">Zea mays</name>
    <name type="common">Maize</name>
    <dbReference type="NCBI Taxonomy" id="4577"/>
    <lineage>
        <taxon>Eukaryota</taxon>
        <taxon>Viridiplantae</taxon>
        <taxon>Streptophyta</taxon>
        <taxon>Embryophyta</taxon>
        <taxon>Tracheophyta</taxon>
        <taxon>Spermatophyta</taxon>
        <taxon>Magnoliopsida</taxon>
        <taxon>Liliopsida</taxon>
        <taxon>Poales</taxon>
        <taxon>Poaceae</taxon>
        <taxon>PACMAD clade</taxon>
        <taxon>Panicoideae</taxon>
        <taxon>Andropogonodae</taxon>
        <taxon>Andropogoneae</taxon>
        <taxon>Tripsacinae</taxon>
        <taxon>Zea</taxon>
    </lineage>
</organism>
<reference evidence="2" key="2">
    <citation type="submission" date="2012-06" db="EMBL/GenBank/DDBJ databases">
        <authorList>
            <person name="Yu Y."/>
            <person name="Currie J."/>
            <person name="Lomeli R."/>
            <person name="Angelova A."/>
            <person name="Collura K."/>
            <person name="Wissotski M."/>
            <person name="Campos D."/>
            <person name="Kudrna D."/>
            <person name="Golser W."/>
            <person name="Ashely E."/>
            <person name="Descour A."/>
            <person name="Fernandes J."/>
            <person name="Soderlund C."/>
            <person name="Walbot V."/>
        </authorList>
    </citation>
    <scope>NUCLEOTIDE SEQUENCE</scope>
    <source>
        <strain evidence="2">B73</strain>
    </source>
</reference>
<name>C0P9M7_MAIZE</name>